<protein>
    <submittedName>
        <fullName evidence="6">LuxR family two component transcriptional regulator</fullName>
    </submittedName>
</protein>
<dbReference type="PANTHER" id="PTHR43214">
    <property type="entry name" value="TWO-COMPONENT RESPONSE REGULATOR"/>
    <property type="match status" value="1"/>
</dbReference>
<evidence type="ECO:0000256" key="3">
    <source>
        <dbReference type="PROSITE-ProRule" id="PRU00169"/>
    </source>
</evidence>
<dbReference type="GO" id="GO:0000160">
    <property type="term" value="P:phosphorelay signal transduction system"/>
    <property type="evidence" value="ECO:0007669"/>
    <property type="project" value="InterPro"/>
</dbReference>
<dbReference type="SUPFAM" id="SSF52172">
    <property type="entry name" value="CheY-like"/>
    <property type="match status" value="1"/>
</dbReference>
<dbReference type="CDD" id="cd06170">
    <property type="entry name" value="LuxR_C_like"/>
    <property type="match status" value="1"/>
</dbReference>
<gene>
    <name evidence="6" type="ORF">FB465_2243</name>
</gene>
<proteinExistence type="predicted"/>
<dbReference type="PANTHER" id="PTHR43214:SF42">
    <property type="entry name" value="TRANSCRIPTIONAL REGULATORY PROTEIN DESR"/>
    <property type="match status" value="1"/>
</dbReference>
<keyword evidence="1 3" id="KW-0597">Phosphoprotein</keyword>
<dbReference type="InterPro" id="IPR011006">
    <property type="entry name" value="CheY-like_superfamily"/>
</dbReference>
<dbReference type="SMART" id="SM00448">
    <property type="entry name" value="REC"/>
    <property type="match status" value="1"/>
</dbReference>
<evidence type="ECO:0000259" key="4">
    <source>
        <dbReference type="PROSITE" id="PS50043"/>
    </source>
</evidence>
<dbReference type="InterPro" id="IPR058245">
    <property type="entry name" value="NreC/VraR/RcsB-like_REC"/>
</dbReference>
<dbReference type="Gene3D" id="3.40.50.2300">
    <property type="match status" value="1"/>
</dbReference>
<dbReference type="PROSITE" id="PS50110">
    <property type="entry name" value="RESPONSE_REGULATORY"/>
    <property type="match status" value="1"/>
</dbReference>
<dbReference type="SUPFAM" id="SSF46894">
    <property type="entry name" value="C-terminal effector domain of the bipartite response regulators"/>
    <property type="match status" value="1"/>
</dbReference>
<dbReference type="InterPro" id="IPR016032">
    <property type="entry name" value="Sig_transdc_resp-reg_C-effctor"/>
</dbReference>
<dbReference type="InterPro" id="IPR000792">
    <property type="entry name" value="Tscrpt_reg_LuxR_C"/>
</dbReference>
<evidence type="ECO:0000313" key="7">
    <source>
        <dbReference type="Proteomes" id="UP000318416"/>
    </source>
</evidence>
<organism evidence="6 7">
    <name type="scientific">Kitasatospora atroaurantiaca</name>
    <dbReference type="NCBI Taxonomy" id="285545"/>
    <lineage>
        <taxon>Bacteria</taxon>
        <taxon>Bacillati</taxon>
        <taxon>Actinomycetota</taxon>
        <taxon>Actinomycetes</taxon>
        <taxon>Kitasatosporales</taxon>
        <taxon>Streptomycetaceae</taxon>
        <taxon>Kitasatospora</taxon>
    </lineage>
</organism>
<dbReference type="PROSITE" id="PS50043">
    <property type="entry name" value="HTH_LUXR_2"/>
    <property type="match status" value="1"/>
</dbReference>
<dbReference type="PRINTS" id="PR00038">
    <property type="entry name" value="HTHLUXR"/>
</dbReference>
<accession>A0A561ENP6</accession>
<dbReference type="Pfam" id="PF00072">
    <property type="entry name" value="Response_reg"/>
    <property type="match status" value="1"/>
</dbReference>
<dbReference type="GO" id="GO:0006355">
    <property type="term" value="P:regulation of DNA-templated transcription"/>
    <property type="evidence" value="ECO:0007669"/>
    <property type="project" value="InterPro"/>
</dbReference>
<dbReference type="GO" id="GO:0003677">
    <property type="term" value="F:DNA binding"/>
    <property type="evidence" value="ECO:0007669"/>
    <property type="project" value="UniProtKB-KW"/>
</dbReference>
<dbReference type="CDD" id="cd17535">
    <property type="entry name" value="REC_NarL-like"/>
    <property type="match status" value="1"/>
</dbReference>
<dbReference type="SMART" id="SM00421">
    <property type="entry name" value="HTH_LUXR"/>
    <property type="match status" value="1"/>
</dbReference>
<dbReference type="EMBL" id="VIVR01000001">
    <property type="protein sequence ID" value="TWE17235.1"/>
    <property type="molecule type" value="Genomic_DNA"/>
</dbReference>
<feature type="domain" description="Response regulatory" evidence="5">
    <location>
        <begin position="9"/>
        <end position="125"/>
    </location>
</feature>
<feature type="modified residue" description="4-aspartylphosphate" evidence="3">
    <location>
        <position position="60"/>
    </location>
</feature>
<dbReference type="AlphaFoldDB" id="A0A561ENP6"/>
<sequence>MAIRTAPIRILAADDHTLLRTALCQLLDAEEDMKVVAQTGSGTALPELVAAHRPDVVLLDVEMPGSHPQTMSRTLLTRFPWMRLIILSMYDGPPLVQELLALGVRGYLHKSVSRESLVSTIRTAARDDQQVTVSVSRTSLSALTADPAVSAARLSSRELGVLEHVANALSNRQIAALLGITEGTVKRHLRNIFDKLGAVSRIDAVNKAVAAELINPPVVPPQRSPVLERL</sequence>
<keyword evidence="2" id="KW-0238">DNA-binding</keyword>
<name>A0A561ENP6_9ACTN</name>
<comment type="caution">
    <text evidence="6">The sequence shown here is derived from an EMBL/GenBank/DDBJ whole genome shotgun (WGS) entry which is preliminary data.</text>
</comment>
<evidence type="ECO:0000259" key="5">
    <source>
        <dbReference type="PROSITE" id="PS50110"/>
    </source>
</evidence>
<dbReference type="InterPro" id="IPR001789">
    <property type="entry name" value="Sig_transdc_resp-reg_receiver"/>
</dbReference>
<dbReference type="Proteomes" id="UP000318416">
    <property type="component" value="Unassembled WGS sequence"/>
</dbReference>
<dbReference type="OrthoDB" id="9808843at2"/>
<dbReference type="InterPro" id="IPR039420">
    <property type="entry name" value="WalR-like"/>
</dbReference>
<dbReference type="Pfam" id="PF00196">
    <property type="entry name" value="GerE"/>
    <property type="match status" value="1"/>
</dbReference>
<evidence type="ECO:0000256" key="1">
    <source>
        <dbReference type="ARBA" id="ARBA00022553"/>
    </source>
</evidence>
<evidence type="ECO:0000313" key="6">
    <source>
        <dbReference type="EMBL" id="TWE17235.1"/>
    </source>
</evidence>
<dbReference type="RefSeq" id="WP_145789881.1">
    <property type="nucleotide sequence ID" value="NZ_BAAABR010000030.1"/>
</dbReference>
<feature type="domain" description="HTH luxR-type" evidence="4">
    <location>
        <begin position="147"/>
        <end position="212"/>
    </location>
</feature>
<reference evidence="6 7" key="1">
    <citation type="submission" date="2019-06" db="EMBL/GenBank/DDBJ databases">
        <title>Sequencing the genomes of 1000 actinobacteria strains.</title>
        <authorList>
            <person name="Klenk H.-P."/>
        </authorList>
    </citation>
    <scope>NUCLEOTIDE SEQUENCE [LARGE SCALE GENOMIC DNA]</scope>
    <source>
        <strain evidence="6 7">DSM 41649</strain>
    </source>
</reference>
<evidence type="ECO:0000256" key="2">
    <source>
        <dbReference type="ARBA" id="ARBA00023125"/>
    </source>
</evidence>
<keyword evidence="7" id="KW-1185">Reference proteome</keyword>